<gene>
    <name evidence="3" type="ORF">SYNPS1DRAFT_17250</name>
</gene>
<name>A0A4P9YWF5_9FUNG</name>
<keyword evidence="2" id="KW-0812">Transmembrane</keyword>
<dbReference type="OrthoDB" id="5520611at2759"/>
<evidence type="ECO:0000313" key="3">
    <source>
        <dbReference type="EMBL" id="RKP24423.1"/>
    </source>
</evidence>
<keyword evidence="4" id="KW-1185">Reference proteome</keyword>
<proteinExistence type="predicted"/>
<dbReference type="PANTHER" id="PTHR28060:SF1">
    <property type="entry name" value="ATP SYNTHASE SUBUNIT J, MITOCHONDRIAL"/>
    <property type="match status" value="1"/>
</dbReference>
<reference evidence="4" key="1">
    <citation type="journal article" date="2018" name="Nat. Microbiol.">
        <title>Leveraging single-cell genomics to expand the fungal tree of life.</title>
        <authorList>
            <person name="Ahrendt S.R."/>
            <person name="Quandt C.A."/>
            <person name="Ciobanu D."/>
            <person name="Clum A."/>
            <person name="Salamov A."/>
            <person name="Andreopoulos B."/>
            <person name="Cheng J.F."/>
            <person name="Woyke T."/>
            <person name="Pelin A."/>
            <person name="Henrissat B."/>
            <person name="Reynolds N.K."/>
            <person name="Benny G.L."/>
            <person name="Smith M.E."/>
            <person name="James T.Y."/>
            <person name="Grigoriev I.V."/>
        </authorList>
    </citation>
    <scope>NUCLEOTIDE SEQUENCE [LARGE SCALE GENOMIC DNA]</scope>
    <source>
        <strain evidence="4">Benny S71-1</strain>
    </source>
</reference>
<keyword evidence="2" id="KW-1133">Transmembrane helix</keyword>
<sequence>MVFLSGLRKFNVPIMKTAWPFAVGGVLTYMLFAKIQTTMLKEEPYLSDPRNPNGTPHKKDSAPH</sequence>
<evidence type="ECO:0008006" key="5">
    <source>
        <dbReference type="Google" id="ProtNLM"/>
    </source>
</evidence>
<evidence type="ECO:0000313" key="4">
    <source>
        <dbReference type="Proteomes" id="UP000278143"/>
    </source>
</evidence>
<dbReference type="EMBL" id="KZ990234">
    <property type="protein sequence ID" value="RKP24423.1"/>
    <property type="molecule type" value="Genomic_DNA"/>
</dbReference>
<evidence type="ECO:0000256" key="2">
    <source>
        <dbReference type="SAM" id="Phobius"/>
    </source>
</evidence>
<evidence type="ECO:0000256" key="1">
    <source>
        <dbReference type="SAM" id="MobiDB-lite"/>
    </source>
</evidence>
<keyword evidence="2" id="KW-0472">Membrane</keyword>
<dbReference type="PANTHER" id="PTHR28060">
    <property type="entry name" value="ATP SYNTHASE SUBUNIT J, MITOCHONDRIAL"/>
    <property type="match status" value="1"/>
</dbReference>
<protein>
    <recommendedName>
        <fullName evidence="5">ATPase, F0 complex, subunit J</fullName>
    </recommendedName>
</protein>
<accession>A0A4P9YWF5</accession>
<dbReference type="Pfam" id="PF04911">
    <property type="entry name" value="ATP-synt_J"/>
    <property type="match status" value="1"/>
</dbReference>
<feature type="transmembrane region" description="Helical" evidence="2">
    <location>
        <begin position="12"/>
        <end position="32"/>
    </location>
</feature>
<dbReference type="AlphaFoldDB" id="A0A4P9YWF5"/>
<feature type="region of interest" description="Disordered" evidence="1">
    <location>
        <begin position="43"/>
        <end position="64"/>
    </location>
</feature>
<dbReference type="GO" id="GO:0045259">
    <property type="term" value="C:proton-transporting ATP synthase complex"/>
    <property type="evidence" value="ECO:0007669"/>
    <property type="project" value="InterPro"/>
</dbReference>
<organism evidence="3 4">
    <name type="scientific">Syncephalis pseudoplumigaleata</name>
    <dbReference type="NCBI Taxonomy" id="1712513"/>
    <lineage>
        <taxon>Eukaryota</taxon>
        <taxon>Fungi</taxon>
        <taxon>Fungi incertae sedis</taxon>
        <taxon>Zoopagomycota</taxon>
        <taxon>Zoopagomycotina</taxon>
        <taxon>Zoopagomycetes</taxon>
        <taxon>Zoopagales</taxon>
        <taxon>Piptocephalidaceae</taxon>
        <taxon>Syncephalis</taxon>
    </lineage>
</organism>
<dbReference type="Proteomes" id="UP000278143">
    <property type="component" value="Unassembled WGS sequence"/>
</dbReference>
<dbReference type="InterPro" id="IPR006995">
    <property type="entry name" value="ATP_synth_F0_jsu"/>
</dbReference>
<dbReference type="GO" id="GO:0046933">
    <property type="term" value="F:proton-transporting ATP synthase activity, rotational mechanism"/>
    <property type="evidence" value="ECO:0007669"/>
    <property type="project" value="TreeGrafter"/>
</dbReference>